<evidence type="ECO:0000313" key="1">
    <source>
        <dbReference type="EnsemblMetazoa" id="G17343.1:cds"/>
    </source>
</evidence>
<evidence type="ECO:0000313" key="2">
    <source>
        <dbReference type="Proteomes" id="UP000005408"/>
    </source>
</evidence>
<reference evidence="1" key="1">
    <citation type="submission" date="2022-08" db="UniProtKB">
        <authorList>
            <consortium name="EnsemblMetazoa"/>
        </authorList>
    </citation>
    <scope>IDENTIFICATION</scope>
    <source>
        <strain evidence="1">05x7-T-G4-1.051#20</strain>
    </source>
</reference>
<sequence>SYLTNYVEGENRGAGLERHEFVHIDCPLDDDSGFFVLGKMSEDELHLTGFRVPKRHTLYVPADCIHSNDYLKGTWRTMLSDETNIDHVFLKRKTKENGENKLQSFTFSLAF</sequence>
<dbReference type="Proteomes" id="UP000005408">
    <property type="component" value="Unassembled WGS sequence"/>
</dbReference>
<organism evidence="1 2">
    <name type="scientific">Magallana gigas</name>
    <name type="common">Pacific oyster</name>
    <name type="synonym">Crassostrea gigas</name>
    <dbReference type="NCBI Taxonomy" id="29159"/>
    <lineage>
        <taxon>Eukaryota</taxon>
        <taxon>Metazoa</taxon>
        <taxon>Spiralia</taxon>
        <taxon>Lophotrochozoa</taxon>
        <taxon>Mollusca</taxon>
        <taxon>Bivalvia</taxon>
        <taxon>Autobranchia</taxon>
        <taxon>Pteriomorphia</taxon>
        <taxon>Ostreida</taxon>
        <taxon>Ostreoidea</taxon>
        <taxon>Ostreidae</taxon>
        <taxon>Magallana</taxon>
    </lineage>
</organism>
<accession>A0A8W8J5M7</accession>
<dbReference type="EnsemblMetazoa" id="G17343.1">
    <property type="protein sequence ID" value="G17343.1:cds"/>
    <property type="gene ID" value="G17343"/>
</dbReference>
<dbReference type="AlphaFoldDB" id="A0A8W8J5M7"/>
<name>A0A8W8J5M7_MAGGI</name>
<protein>
    <submittedName>
        <fullName evidence="1">Uncharacterized protein</fullName>
    </submittedName>
</protein>
<proteinExistence type="predicted"/>
<keyword evidence="2" id="KW-1185">Reference proteome</keyword>